<evidence type="ECO:0000313" key="3">
    <source>
        <dbReference type="EMBL" id="TWU04825.1"/>
    </source>
</evidence>
<comment type="caution">
    <text evidence="3">The sequence shown here is derived from an EMBL/GenBank/DDBJ whole genome shotgun (WGS) entry which is preliminary data.</text>
</comment>
<dbReference type="InterPro" id="IPR012334">
    <property type="entry name" value="Pectin_lyas_fold"/>
</dbReference>
<evidence type="ECO:0000259" key="2">
    <source>
        <dbReference type="Pfam" id="PF13229"/>
    </source>
</evidence>
<dbReference type="InterPro" id="IPR039448">
    <property type="entry name" value="Beta_helix"/>
</dbReference>
<dbReference type="SMART" id="SM00710">
    <property type="entry name" value="PbH1"/>
    <property type="match status" value="6"/>
</dbReference>
<dbReference type="InterPro" id="IPR006626">
    <property type="entry name" value="PbH1"/>
</dbReference>
<dbReference type="Proteomes" id="UP000320176">
    <property type="component" value="Unassembled WGS sequence"/>
</dbReference>
<feature type="domain" description="Right handed beta helix" evidence="2">
    <location>
        <begin position="278"/>
        <end position="396"/>
    </location>
</feature>
<dbReference type="PANTHER" id="PTHR22990:SF15">
    <property type="entry name" value="F-BOX ONLY PROTEIN 10"/>
    <property type="match status" value="1"/>
</dbReference>
<keyword evidence="1" id="KW-0677">Repeat</keyword>
<evidence type="ECO:0000256" key="1">
    <source>
        <dbReference type="ARBA" id="ARBA00022737"/>
    </source>
</evidence>
<dbReference type="InterPro" id="IPR011050">
    <property type="entry name" value="Pectin_lyase_fold/virulence"/>
</dbReference>
<dbReference type="EMBL" id="SJPN01000003">
    <property type="protein sequence ID" value="TWU04825.1"/>
    <property type="molecule type" value="Genomic_DNA"/>
</dbReference>
<dbReference type="PANTHER" id="PTHR22990">
    <property type="entry name" value="F-BOX ONLY PROTEIN"/>
    <property type="match status" value="1"/>
</dbReference>
<feature type="domain" description="Right handed beta helix" evidence="2">
    <location>
        <begin position="158"/>
        <end position="269"/>
    </location>
</feature>
<dbReference type="InterPro" id="IPR051550">
    <property type="entry name" value="SCF-Subunits/Alg-Epimerases"/>
</dbReference>
<reference evidence="3 4" key="1">
    <citation type="submission" date="2019-02" db="EMBL/GenBank/DDBJ databases">
        <title>Deep-cultivation of Planctomycetes and their phenomic and genomic characterization uncovers novel biology.</title>
        <authorList>
            <person name="Wiegand S."/>
            <person name="Jogler M."/>
            <person name="Boedeker C."/>
            <person name="Pinto D."/>
            <person name="Vollmers J."/>
            <person name="Rivas-Marin E."/>
            <person name="Kohn T."/>
            <person name="Peeters S.H."/>
            <person name="Heuer A."/>
            <person name="Rast P."/>
            <person name="Oberbeckmann S."/>
            <person name="Bunk B."/>
            <person name="Jeske O."/>
            <person name="Meyerdierks A."/>
            <person name="Storesund J.E."/>
            <person name="Kallscheuer N."/>
            <person name="Luecker S."/>
            <person name="Lage O.M."/>
            <person name="Pohl T."/>
            <person name="Merkel B.J."/>
            <person name="Hornburger P."/>
            <person name="Mueller R.-W."/>
            <person name="Bruemmer F."/>
            <person name="Labrenz M."/>
            <person name="Spormann A.M."/>
            <person name="Op Den Camp H."/>
            <person name="Overmann J."/>
            <person name="Amann R."/>
            <person name="Jetten M.S.M."/>
            <person name="Mascher T."/>
            <person name="Medema M.H."/>
            <person name="Devos D.P."/>
            <person name="Kaster A.-K."/>
            <person name="Ovreas L."/>
            <person name="Rohde M."/>
            <person name="Galperin M.Y."/>
            <person name="Jogler C."/>
        </authorList>
    </citation>
    <scope>NUCLEOTIDE SEQUENCE [LARGE SCALE GENOMIC DNA]</scope>
    <source>
        <strain evidence="3 4">Pla52n</strain>
    </source>
</reference>
<keyword evidence="4" id="KW-1185">Reference proteome</keyword>
<dbReference type="Gene3D" id="2.160.20.10">
    <property type="entry name" value="Single-stranded right-handed beta-helix, Pectin lyase-like"/>
    <property type="match status" value="2"/>
</dbReference>
<gene>
    <name evidence="3" type="ORF">Pla52n_28690</name>
</gene>
<dbReference type="AlphaFoldDB" id="A0A5C6AXT4"/>
<proteinExistence type="predicted"/>
<dbReference type="SUPFAM" id="SSF51126">
    <property type="entry name" value="Pectin lyase-like"/>
    <property type="match status" value="2"/>
</dbReference>
<accession>A0A5C6AXT4</accession>
<sequence>MVRILLSCSLIFMCTGVATLHARTLRVPKDFQSIQSAIDSAEATDVVLVEQGTYHERIVLKPGVILRSAGDDTLGKLGLARVEATIVDGALPANHRNVDMAGITMAEDAVLDGFTIIGVGIYDDKKWQQHHETQGNDQSHEHIGALGTPGISIVGIDCEVRNNIVHHIGYTGIAIQGTEQRRCSPLIEGNICYRNMGGGIGSMHKSTAVIRKNICFENFYAGIGNDDASPLIVENKCYENIRAGIGISEESCPVVRGNQCYRNRRSGIGSRTLATTRPVIEDNDCYENEMAGIGAEENSAPVISKNRCYRNRLAGIGIRSHAMATIVGNECYENGTVGIGHESDSITTLIGNHCHDNLEAGIGFSECREGRSSLIENRVIDNAKVAIGVREGWHVTALRNELSREGGMPPIVMIFSGSQAYFLDNTVRGSGVAGIRVAGELNAVGNTIVCSQPRGGGPPNNGIWALPGSRVSSRNNQFVGWRQDLATPKE</sequence>
<dbReference type="Pfam" id="PF13229">
    <property type="entry name" value="Beta_helix"/>
    <property type="match status" value="2"/>
</dbReference>
<protein>
    <recommendedName>
        <fullName evidence="2">Right handed beta helix domain-containing protein</fullName>
    </recommendedName>
</protein>
<name>A0A5C6AXT4_9BACT</name>
<evidence type="ECO:0000313" key="4">
    <source>
        <dbReference type="Proteomes" id="UP000320176"/>
    </source>
</evidence>
<organism evidence="3 4">
    <name type="scientific">Stieleria varia</name>
    <dbReference type="NCBI Taxonomy" id="2528005"/>
    <lineage>
        <taxon>Bacteria</taxon>
        <taxon>Pseudomonadati</taxon>
        <taxon>Planctomycetota</taxon>
        <taxon>Planctomycetia</taxon>
        <taxon>Pirellulales</taxon>
        <taxon>Pirellulaceae</taxon>
        <taxon>Stieleria</taxon>
    </lineage>
</organism>